<dbReference type="Proteomes" id="UP000268469">
    <property type="component" value="Unassembled WGS sequence"/>
</dbReference>
<reference evidence="1 2" key="1">
    <citation type="submission" date="2018-06" db="EMBL/GenBank/DDBJ databases">
        <title>Extensive metabolic versatility and redundancy in microbially diverse, dynamic hydrothermal sediments.</title>
        <authorList>
            <person name="Dombrowski N."/>
            <person name="Teske A."/>
            <person name="Baker B.J."/>
        </authorList>
    </citation>
    <scope>NUCLEOTIDE SEQUENCE [LARGE SCALE GENOMIC DNA]</scope>
    <source>
        <strain evidence="1">B36_G15</strain>
    </source>
</reference>
<protein>
    <submittedName>
        <fullName evidence="1">Uncharacterized protein</fullName>
    </submittedName>
</protein>
<proteinExistence type="predicted"/>
<evidence type="ECO:0000313" key="2">
    <source>
        <dbReference type="Proteomes" id="UP000268469"/>
    </source>
</evidence>
<dbReference type="AlphaFoldDB" id="A0A660SL99"/>
<name>A0A660SL99_UNCW3</name>
<accession>A0A660SL99</accession>
<comment type="caution">
    <text evidence="1">The sequence shown here is derived from an EMBL/GenBank/DDBJ whole genome shotgun (WGS) entry which is preliminary data.</text>
</comment>
<dbReference type="EMBL" id="QNBE01000027">
    <property type="protein sequence ID" value="RKX70801.1"/>
    <property type="molecule type" value="Genomic_DNA"/>
</dbReference>
<evidence type="ECO:0000313" key="1">
    <source>
        <dbReference type="EMBL" id="RKX70801.1"/>
    </source>
</evidence>
<gene>
    <name evidence="1" type="ORF">DRP53_03820</name>
</gene>
<sequence length="324" mass="36753">MKEHALIMILGILILSAIENVLAEETVGCPHDVGKGKFKIRSKVVYLQAQRCYSDEVWKALHKDSPYPEDYDKMVDLPDDWHLRKTGVAMGLEYGIVDRLGVGIFLPYVMKDLKRQVWSKEAKKTVWKEVRDDGLEDLWLSAKYLVYSKSPGLWGFDWKDGLFLAFSYKPSISSDEKIKNGIGSGTDDFKVVILSHPHFTENLFLCGDVWYQYRGKVKEIDGLSRSGWDLGDRFGYRSFIGYEFGKFAIVAGPQGWIARGNKDRDGSELEDSETYSHGMVAKFRWQPSGDEEAGSIDLGVRIPYADKAAFAPVFMPTVCGRIKF</sequence>
<organism evidence="1 2">
    <name type="scientific">candidate division WOR-3 bacterium</name>
    <dbReference type="NCBI Taxonomy" id="2052148"/>
    <lineage>
        <taxon>Bacteria</taxon>
        <taxon>Bacteria division WOR-3</taxon>
    </lineage>
</organism>